<feature type="transmembrane region" description="Helical" evidence="1">
    <location>
        <begin position="26"/>
        <end position="48"/>
    </location>
</feature>
<reference evidence="2 3" key="2">
    <citation type="journal article" date="2010" name="Stand. Genomic Sci.">
        <title>Complete genome sequence of Kribbella flavida type strain (IFO 14399).</title>
        <authorList>
            <person name="Pukall R."/>
            <person name="Lapidus A."/>
            <person name="Glavina Del Rio T."/>
            <person name="Copeland A."/>
            <person name="Tice H."/>
            <person name="Cheng J.-F."/>
            <person name="Lucas S."/>
            <person name="Chen F."/>
            <person name="Nolan M."/>
            <person name="LaButti K."/>
            <person name="Pati A."/>
            <person name="Ivanova N."/>
            <person name="Mavrommatis K."/>
            <person name="Mikhailova N."/>
            <person name="Pitluck S."/>
            <person name="Bruce D."/>
            <person name="Goodwin L."/>
            <person name="Land M."/>
            <person name="Hauser L."/>
            <person name="Chang Y.-J."/>
            <person name="Jeffries C.D."/>
            <person name="Chen A."/>
            <person name="Palaniappan K."/>
            <person name="Chain P."/>
            <person name="Rohde M."/>
            <person name="Goeker M."/>
            <person name="Bristow J."/>
            <person name="Eisen J.A."/>
            <person name="Markowitz V."/>
            <person name="Hugenholtz P."/>
            <person name="Kyrpides N.C."/>
            <person name="Klenk H.-P."/>
            <person name="Brettin T."/>
        </authorList>
    </citation>
    <scope>NUCLEOTIDE SEQUENCE [LARGE SCALE GENOMIC DNA]</scope>
    <source>
        <strain evidence="3">DSM 17836 / JCM 10339 / NBRC 14399</strain>
    </source>
</reference>
<dbReference type="AlphaFoldDB" id="D2PZY4"/>
<accession>D2PZY4</accession>
<proteinExistence type="predicted"/>
<keyword evidence="1" id="KW-0812">Transmembrane</keyword>
<protein>
    <submittedName>
        <fullName evidence="2">Uncharacterized protein</fullName>
    </submittedName>
</protein>
<reference evidence="3" key="1">
    <citation type="submission" date="2009-09" db="EMBL/GenBank/DDBJ databases">
        <title>The complete genome of Kribbella flavida DSM 17836.</title>
        <authorList>
            <consortium name="US DOE Joint Genome Institute (JGI-PGF)"/>
            <person name="Lucas S."/>
            <person name="Copeland A."/>
            <person name="Lapidus A."/>
            <person name="Glavina del Rio T."/>
            <person name="Dalin E."/>
            <person name="Tice H."/>
            <person name="Bruce D."/>
            <person name="Goodwin L."/>
            <person name="Pitluck S."/>
            <person name="Kyrpides N."/>
            <person name="Mavromatis K."/>
            <person name="Ivanova N."/>
            <person name="Saunders E."/>
            <person name="Brettin T."/>
            <person name="Detter J.C."/>
            <person name="Han C."/>
            <person name="Larimer F."/>
            <person name="Land M."/>
            <person name="Hauser L."/>
            <person name="Markowitz V."/>
            <person name="Cheng J.-F."/>
            <person name="Hugenholtz P."/>
            <person name="Woyke T."/>
            <person name="Wu D."/>
            <person name="Pukall R."/>
            <person name="Klenk H.-P."/>
            <person name="Eisen J.A."/>
        </authorList>
    </citation>
    <scope>NUCLEOTIDE SEQUENCE [LARGE SCALE GENOMIC DNA]</scope>
    <source>
        <strain evidence="3">DSM 17836 / JCM 10339 / NBRC 14399</strain>
    </source>
</reference>
<name>D2PZY4_KRIFD</name>
<gene>
    <name evidence="2" type="ordered locus">Kfla_0877</name>
</gene>
<dbReference type="Proteomes" id="UP000007967">
    <property type="component" value="Chromosome"/>
</dbReference>
<keyword evidence="3" id="KW-1185">Reference proteome</keyword>
<keyword evidence="1" id="KW-0472">Membrane</keyword>
<keyword evidence="1" id="KW-1133">Transmembrane helix</keyword>
<evidence type="ECO:0000313" key="3">
    <source>
        <dbReference type="Proteomes" id="UP000007967"/>
    </source>
</evidence>
<sequence>MNGARRDGRLGAMTGDFLPRRRQAPVLAQAVTAVVLLAVAAGAVLLYLNR</sequence>
<evidence type="ECO:0000256" key="1">
    <source>
        <dbReference type="SAM" id="Phobius"/>
    </source>
</evidence>
<organism evidence="2 3">
    <name type="scientific">Kribbella flavida (strain DSM 17836 / JCM 10339 / NBRC 14399)</name>
    <dbReference type="NCBI Taxonomy" id="479435"/>
    <lineage>
        <taxon>Bacteria</taxon>
        <taxon>Bacillati</taxon>
        <taxon>Actinomycetota</taxon>
        <taxon>Actinomycetes</taxon>
        <taxon>Propionibacteriales</taxon>
        <taxon>Kribbellaceae</taxon>
        <taxon>Kribbella</taxon>
    </lineage>
</organism>
<dbReference type="EMBL" id="CP001736">
    <property type="protein sequence ID" value="ADB29982.1"/>
    <property type="molecule type" value="Genomic_DNA"/>
</dbReference>
<evidence type="ECO:0000313" key="2">
    <source>
        <dbReference type="EMBL" id="ADB29982.1"/>
    </source>
</evidence>
<dbReference type="KEGG" id="kfl:Kfla_0877"/>
<dbReference type="HOGENOM" id="CLU_3118929_0_0_11"/>